<dbReference type="Proteomes" id="UP000289857">
    <property type="component" value="Unassembled WGS sequence"/>
</dbReference>
<protein>
    <submittedName>
        <fullName evidence="2">Uncharacterized protein</fullName>
    </submittedName>
</protein>
<name>A0A4Q1KA56_9FLAO</name>
<dbReference type="EMBL" id="SBKN01000002">
    <property type="protein sequence ID" value="RXR23496.1"/>
    <property type="molecule type" value="Genomic_DNA"/>
</dbReference>
<accession>A0A4Q1KA56</accession>
<feature type="transmembrane region" description="Helical" evidence="1">
    <location>
        <begin position="12"/>
        <end position="34"/>
    </location>
</feature>
<keyword evidence="1" id="KW-0472">Membrane</keyword>
<dbReference type="RefSeq" id="WP_129460975.1">
    <property type="nucleotide sequence ID" value="NZ_SBKN01000002.1"/>
</dbReference>
<organism evidence="2 3">
    <name type="scientific">Flavobacterium stagni</name>
    <dbReference type="NCBI Taxonomy" id="2506421"/>
    <lineage>
        <taxon>Bacteria</taxon>
        <taxon>Pseudomonadati</taxon>
        <taxon>Bacteroidota</taxon>
        <taxon>Flavobacteriia</taxon>
        <taxon>Flavobacteriales</taxon>
        <taxon>Flavobacteriaceae</taxon>
        <taxon>Flavobacterium</taxon>
    </lineage>
</organism>
<keyword evidence="3" id="KW-1185">Reference proteome</keyword>
<reference evidence="3" key="1">
    <citation type="submission" date="2019-01" db="EMBL/GenBank/DDBJ databases">
        <title>Cytophagaceae bacterium strain CAR-16.</title>
        <authorList>
            <person name="Chen W.-M."/>
        </authorList>
    </citation>
    <scope>NUCLEOTIDE SEQUENCE [LARGE SCALE GENOMIC DNA]</scope>
    <source>
        <strain evidence="3">WWJ-16</strain>
    </source>
</reference>
<evidence type="ECO:0000256" key="1">
    <source>
        <dbReference type="SAM" id="Phobius"/>
    </source>
</evidence>
<keyword evidence="1" id="KW-1133">Transmembrane helix</keyword>
<sequence length="173" mass="20687">MAIFSIHMVSKFKFKGIFITLYINASIGFLIWMVFKKSKISPLDHEFWVDKSRMLIGILFLFLEFITLYFLVKVKRIVIEKDKIIFTSVFFPFLKKERLFSYYDYSKFVEEYTKQGSYEALWLIKNGKLADDISSFYYSNYTKLKFEIKIKNKGKLNIGSFAQLFCRLGLRRI</sequence>
<comment type="caution">
    <text evidence="2">The sequence shown here is derived from an EMBL/GenBank/DDBJ whole genome shotgun (WGS) entry which is preliminary data.</text>
</comment>
<keyword evidence="1" id="KW-0812">Transmembrane</keyword>
<dbReference type="OrthoDB" id="1359943at2"/>
<evidence type="ECO:0000313" key="3">
    <source>
        <dbReference type="Proteomes" id="UP000289857"/>
    </source>
</evidence>
<dbReference type="AlphaFoldDB" id="A0A4Q1KA56"/>
<proteinExistence type="predicted"/>
<gene>
    <name evidence="2" type="ORF">EQG61_05885</name>
</gene>
<evidence type="ECO:0000313" key="2">
    <source>
        <dbReference type="EMBL" id="RXR23496.1"/>
    </source>
</evidence>
<feature type="transmembrane region" description="Helical" evidence="1">
    <location>
        <begin position="54"/>
        <end position="72"/>
    </location>
</feature>